<name>A0A8H8DD08_9ASCO</name>
<proteinExistence type="predicted"/>
<feature type="compositionally biased region" description="Polar residues" evidence="2">
    <location>
        <begin position="49"/>
        <end position="58"/>
    </location>
</feature>
<gene>
    <name evidence="3" type="ORF">I9W82_001186</name>
</gene>
<dbReference type="PANTHER" id="PTHR37781:SF1">
    <property type="entry name" value="ADR380WP"/>
    <property type="match status" value="1"/>
</dbReference>
<dbReference type="GO" id="GO:0005675">
    <property type="term" value="C:transcription factor TFIIH holo complex"/>
    <property type="evidence" value="ECO:0007669"/>
    <property type="project" value="TreeGrafter"/>
</dbReference>
<dbReference type="RefSeq" id="XP_067551209.1">
    <property type="nucleotide sequence ID" value="XM_067689905.1"/>
</dbReference>
<dbReference type="Pfam" id="PF17110">
    <property type="entry name" value="TFB6"/>
    <property type="match status" value="1"/>
</dbReference>
<dbReference type="OrthoDB" id="2567806at2759"/>
<evidence type="ECO:0000256" key="2">
    <source>
        <dbReference type="SAM" id="MobiDB-lite"/>
    </source>
</evidence>
<feature type="compositionally biased region" description="Pro residues" evidence="2">
    <location>
        <begin position="1"/>
        <end position="13"/>
    </location>
</feature>
<evidence type="ECO:0000313" key="3">
    <source>
        <dbReference type="EMBL" id="KAG5422093.1"/>
    </source>
</evidence>
<feature type="compositionally biased region" description="Acidic residues" evidence="2">
    <location>
        <begin position="32"/>
        <end position="48"/>
    </location>
</feature>
<sequence>MSRPQSPPSPVHPAPNEEIKPESLPTTQLQNDDLDLNPDLYDDNEEGDSSSLGQTKETNMGDAPNVNNEAPSATGGLLLQQQQEEEKQEQANSNSLMTNLSHSNEFDNIDLSNIRQVTLPFEEEYQLFRKTIINSRTVECKNSNESTTTNDRTKLTSRQQSKFINYIDEQLLQVQRKFIKQQSTDSVIYPFISLIKDLDPILDVIWVSITGNNNTYSNGNVNGVYNGGNTISSTSNTNSSGGGSTMSSVLFGQEEYYIKILGDLEDFITHYTTIFDEQWTINSENKRVVIVDFNKVVVPIVKYFNKLDLQLSFIKDEGWFSQTQCIRLKMIVERLRIQMLNKFEHLIEQLLQQQQQLLKDVLEVEASKIFEGTMERLNG</sequence>
<dbReference type="Proteomes" id="UP000669133">
    <property type="component" value="Unassembled WGS sequence"/>
</dbReference>
<organism evidence="3 4">
    <name type="scientific">Candida metapsilosis</name>
    <dbReference type="NCBI Taxonomy" id="273372"/>
    <lineage>
        <taxon>Eukaryota</taxon>
        <taxon>Fungi</taxon>
        <taxon>Dikarya</taxon>
        <taxon>Ascomycota</taxon>
        <taxon>Saccharomycotina</taxon>
        <taxon>Pichiomycetes</taxon>
        <taxon>Debaryomycetaceae</taxon>
        <taxon>Candida/Lodderomyces clade</taxon>
        <taxon>Candida</taxon>
    </lineage>
</organism>
<comment type="caution">
    <text evidence="3">The sequence shown here is derived from an EMBL/GenBank/DDBJ whole genome shotgun (WGS) entry which is preliminary data.</text>
</comment>
<reference evidence="3 4" key="1">
    <citation type="submission" date="2020-12" db="EMBL/GenBank/DDBJ databases">
        <title>Effect of drift, selection, and recombination on the evolution of hybrid genomes in Candida yeast pathogens.</title>
        <authorList>
            <person name="Mixao V."/>
            <person name="Ksiezopolska E."/>
            <person name="Saus E."/>
            <person name="Boekhout T."/>
            <person name="Gacser A."/>
            <person name="Gabaldon T."/>
        </authorList>
    </citation>
    <scope>NUCLEOTIDE SEQUENCE [LARGE SCALE GENOMIC DNA]</scope>
    <source>
        <strain evidence="3 4">BP57</strain>
    </source>
</reference>
<protein>
    <submittedName>
        <fullName evidence="3">Uncharacterized protein</fullName>
    </submittedName>
</protein>
<evidence type="ECO:0000256" key="1">
    <source>
        <dbReference type="SAM" id="Coils"/>
    </source>
</evidence>
<dbReference type="EMBL" id="JAEOAQ010000001">
    <property type="protein sequence ID" value="KAG5422093.1"/>
    <property type="molecule type" value="Genomic_DNA"/>
</dbReference>
<dbReference type="InterPro" id="IPR031349">
    <property type="entry name" value="Tfb6"/>
</dbReference>
<keyword evidence="4" id="KW-1185">Reference proteome</keyword>
<feature type="coiled-coil region" evidence="1">
    <location>
        <begin position="340"/>
        <end position="367"/>
    </location>
</feature>
<dbReference type="AlphaFoldDB" id="A0A8H8DD08"/>
<accession>A0A8H8DD08</accession>
<evidence type="ECO:0000313" key="4">
    <source>
        <dbReference type="Proteomes" id="UP000669133"/>
    </source>
</evidence>
<dbReference type="PANTHER" id="PTHR37781">
    <property type="entry name" value="TFIIH COMPLEX SUBUNIT"/>
    <property type="match status" value="1"/>
</dbReference>
<dbReference type="GeneID" id="93649815"/>
<keyword evidence="1" id="KW-0175">Coiled coil</keyword>
<feature type="region of interest" description="Disordered" evidence="2">
    <location>
        <begin position="1"/>
        <end position="73"/>
    </location>
</feature>